<proteinExistence type="inferred from homology"/>
<evidence type="ECO:0000256" key="5">
    <source>
        <dbReference type="ARBA" id="ARBA00023136"/>
    </source>
</evidence>
<evidence type="ECO:0000256" key="2">
    <source>
        <dbReference type="ARBA" id="ARBA00009399"/>
    </source>
</evidence>
<evidence type="ECO:0000256" key="1">
    <source>
        <dbReference type="ARBA" id="ARBA00004141"/>
    </source>
</evidence>
<dbReference type="RefSeq" id="WP_103706859.1">
    <property type="nucleotide sequence ID" value="NZ_PQGA01000018.1"/>
</dbReference>
<feature type="transmembrane region" description="Helical" evidence="6">
    <location>
        <begin position="75"/>
        <end position="94"/>
    </location>
</feature>
<reference evidence="8 9" key="1">
    <citation type="submission" date="2018-01" db="EMBL/GenBank/DDBJ databases">
        <title>Genomic Encyclopedia of Type Strains, Phase III (KMG-III): the genomes of soil and plant-associated and newly described type strains.</title>
        <authorList>
            <person name="Whitman W."/>
        </authorList>
    </citation>
    <scope>NUCLEOTIDE SEQUENCE [LARGE SCALE GENOMIC DNA]</scope>
    <source>
        <strain evidence="8 9">JCM 18070</strain>
    </source>
</reference>
<dbReference type="AlphaFoldDB" id="A0A2S4LYH7"/>
<dbReference type="PANTHER" id="PTHR38459">
    <property type="entry name" value="PROPHAGE BACTOPRENOL-LINKED GLUCOSE TRANSLOCASE HOMOLOG"/>
    <property type="match status" value="1"/>
</dbReference>
<dbReference type="Proteomes" id="UP000237381">
    <property type="component" value="Unassembled WGS sequence"/>
</dbReference>
<feature type="domain" description="GtrA/DPMS transmembrane" evidence="7">
    <location>
        <begin position="12"/>
        <end position="125"/>
    </location>
</feature>
<dbReference type="Pfam" id="PF04138">
    <property type="entry name" value="GtrA_DPMS_TM"/>
    <property type="match status" value="1"/>
</dbReference>
<dbReference type="InterPro" id="IPR007267">
    <property type="entry name" value="GtrA_DPMS_TM"/>
</dbReference>
<keyword evidence="5 6" id="KW-0472">Membrane</keyword>
<accession>A0A2S4LYH7</accession>
<organism evidence="8 9">
    <name type="scientific">Paraburkholderia eburnea</name>
    <dbReference type="NCBI Taxonomy" id="1189126"/>
    <lineage>
        <taxon>Bacteria</taxon>
        <taxon>Pseudomonadati</taxon>
        <taxon>Pseudomonadota</taxon>
        <taxon>Betaproteobacteria</taxon>
        <taxon>Burkholderiales</taxon>
        <taxon>Burkholderiaceae</taxon>
        <taxon>Paraburkholderia</taxon>
    </lineage>
</organism>
<keyword evidence="3 6" id="KW-0812">Transmembrane</keyword>
<dbReference type="PANTHER" id="PTHR38459:SF1">
    <property type="entry name" value="PROPHAGE BACTOPRENOL-LINKED GLUCOSE TRANSLOCASE HOMOLOG"/>
    <property type="match status" value="1"/>
</dbReference>
<evidence type="ECO:0000256" key="3">
    <source>
        <dbReference type="ARBA" id="ARBA00022692"/>
    </source>
</evidence>
<dbReference type="GO" id="GO:0000271">
    <property type="term" value="P:polysaccharide biosynthetic process"/>
    <property type="evidence" value="ECO:0007669"/>
    <property type="project" value="InterPro"/>
</dbReference>
<protein>
    <submittedName>
        <fullName evidence="8">Putative flippase GtrA</fullName>
    </submittedName>
</protein>
<dbReference type="OrthoDB" id="5296904at2"/>
<evidence type="ECO:0000313" key="9">
    <source>
        <dbReference type="Proteomes" id="UP000237381"/>
    </source>
</evidence>
<evidence type="ECO:0000256" key="4">
    <source>
        <dbReference type="ARBA" id="ARBA00022989"/>
    </source>
</evidence>
<name>A0A2S4LYH7_9BURK</name>
<dbReference type="InterPro" id="IPR051401">
    <property type="entry name" value="GtrA_CellWall_Glycosyl"/>
</dbReference>
<gene>
    <name evidence="8" type="ORF">B0G62_118103</name>
</gene>
<feature type="transmembrane region" description="Helical" evidence="6">
    <location>
        <begin position="9"/>
        <end position="26"/>
    </location>
</feature>
<dbReference type="EMBL" id="PQGA01000018">
    <property type="protein sequence ID" value="POR47512.1"/>
    <property type="molecule type" value="Genomic_DNA"/>
</dbReference>
<sequence>MKLAQIRRFAGYACVGAAGTAVQYGVLSALVLVHACGAVAASATGAVAGAIVNYVLNYRLTFRATRSHREAAPRFFAVAAVGVALNSALMYGLIHRFATGWLLAQCITTACVLILTYSANSLWTFQTRRA</sequence>
<feature type="transmembrane region" description="Helical" evidence="6">
    <location>
        <begin position="32"/>
        <end position="55"/>
    </location>
</feature>
<keyword evidence="9" id="KW-1185">Reference proteome</keyword>
<evidence type="ECO:0000256" key="6">
    <source>
        <dbReference type="SAM" id="Phobius"/>
    </source>
</evidence>
<feature type="transmembrane region" description="Helical" evidence="6">
    <location>
        <begin position="100"/>
        <end position="119"/>
    </location>
</feature>
<comment type="subcellular location">
    <subcellularLocation>
        <location evidence="1">Membrane</location>
        <topology evidence="1">Multi-pass membrane protein</topology>
    </subcellularLocation>
</comment>
<keyword evidence="4 6" id="KW-1133">Transmembrane helix</keyword>
<comment type="caution">
    <text evidence="8">The sequence shown here is derived from an EMBL/GenBank/DDBJ whole genome shotgun (WGS) entry which is preliminary data.</text>
</comment>
<evidence type="ECO:0000259" key="7">
    <source>
        <dbReference type="Pfam" id="PF04138"/>
    </source>
</evidence>
<comment type="similarity">
    <text evidence="2">Belongs to the GtrA family.</text>
</comment>
<evidence type="ECO:0000313" key="8">
    <source>
        <dbReference type="EMBL" id="POR47512.1"/>
    </source>
</evidence>
<dbReference type="GO" id="GO:0005886">
    <property type="term" value="C:plasma membrane"/>
    <property type="evidence" value="ECO:0007669"/>
    <property type="project" value="TreeGrafter"/>
</dbReference>